<protein>
    <submittedName>
        <fullName evidence="1">Uncharacterized protein</fullName>
    </submittedName>
</protein>
<dbReference type="Proteomes" id="UP000326837">
    <property type="component" value="Chromosome"/>
</dbReference>
<organism evidence="1 2">
    <name type="scientific">Lacipirellula parvula</name>
    <dbReference type="NCBI Taxonomy" id="2650471"/>
    <lineage>
        <taxon>Bacteria</taxon>
        <taxon>Pseudomonadati</taxon>
        <taxon>Planctomycetota</taxon>
        <taxon>Planctomycetia</taxon>
        <taxon>Pirellulales</taxon>
        <taxon>Lacipirellulaceae</taxon>
        <taxon>Lacipirellula</taxon>
    </lineage>
</organism>
<sequence length="37" mass="3983">MTSRNGGCLSIKADSVVQVQVAEKELKQEAEIGHGIR</sequence>
<dbReference type="AlphaFoldDB" id="A0A5K7XHF8"/>
<evidence type="ECO:0000313" key="2">
    <source>
        <dbReference type="Proteomes" id="UP000326837"/>
    </source>
</evidence>
<dbReference type="EMBL" id="AP021861">
    <property type="protein sequence ID" value="BBO35878.1"/>
    <property type="molecule type" value="Genomic_DNA"/>
</dbReference>
<proteinExistence type="predicted"/>
<gene>
    <name evidence="1" type="ORF">PLANPX_5490</name>
</gene>
<keyword evidence="2" id="KW-1185">Reference proteome</keyword>
<accession>A0A5K7XHF8</accession>
<evidence type="ECO:0000313" key="1">
    <source>
        <dbReference type="EMBL" id="BBO35878.1"/>
    </source>
</evidence>
<dbReference type="KEGG" id="lpav:PLANPX_5490"/>
<reference evidence="2" key="1">
    <citation type="submission" date="2019-10" db="EMBL/GenBank/DDBJ databases">
        <title>Lacipirellula parvula gen. nov., sp. nov., representing a lineage of planctomycetes widespread in freshwater anoxic habitats, and description of the family Lacipirellulaceae.</title>
        <authorList>
            <person name="Dedysh S.N."/>
            <person name="Kulichevskaya I.S."/>
            <person name="Beletsky A.V."/>
            <person name="Rakitin A.L."/>
            <person name="Mardanov A.V."/>
            <person name="Ivanova A.A."/>
            <person name="Saltykova V.X."/>
            <person name="Rijpstra W.I.C."/>
            <person name="Sinninghe Damste J.S."/>
            <person name="Ravin N.V."/>
        </authorList>
    </citation>
    <scope>NUCLEOTIDE SEQUENCE [LARGE SCALE GENOMIC DNA]</scope>
    <source>
        <strain evidence="2">PX69</strain>
    </source>
</reference>
<name>A0A5K7XHF8_9BACT</name>